<proteinExistence type="predicted"/>
<protein>
    <submittedName>
        <fullName evidence="1">Uncharacterized protein</fullName>
    </submittedName>
</protein>
<gene>
    <name evidence="1" type="ORF">ERS852558_03474</name>
</gene>
<evidence type="ECO:0000313" key="2">
    <source>
        <dbReference type="Proteomes" id="UP000095725"/>
    </source>
</evidence>
<organism evidence="1 2">
    <name type="scientific">Bacteroides caccae</name>
    <dbReference type="NCBI Taxonomy" id="47678"/>
    <lineage>
        <taxon>Bacteria</taxon>
        <taxon>Pseudomonadati</taxon>
        <taxon>Bacteroidota</taxon>
        <taxon>Bacteroidia</taxon>
        <taxon>Bacteroidales</taxon>
        <taxon>Bacteroidaceae</taxon>
        <taxon>Bacteroides</taxon>
    </lineage>
</organism>
<accession>A0A174WRU9</accession>
<dbReference type="AlphaFoldDB" id="A0A174WRU9"/>
<dbReference type="Proteomes" id="UP000095725">
    <property type="component" value="Unassembled WGS sequence"/>
</dbReference>
<dbReference type="EMBL" id="CZBL01000016">
    <property type="protein sequence ID" value="CUQ45739.1"/>
    <property type="molecule type" value="Genomic_DNA"/>
</dbReference>
<sequence length="31" mass="3405">MKEEKQSAEKEKRLVHASLFSGFGAPDLAAE</sequence>
<evidence type="ECO:0000313" key="1">
    <source>
        <dbReference type="EMBL" id="CUQ45739.1"/>
    </source>
</evidence>
<name>A0A174WRU9_9BACE</name>
<reference evidence="1 2" key="1">
    <citation type="submission" date="2015-09" db="EMBL/GenBank/DDBJ databases">
        <authorList>
            <consortium name="Pathogen Informatics"/>
        </authorList>
    </citation>
    <scope>NUCLEOTIDE SEQUENCE [LARGE SCALE GENOMIC DNA]</scope>
    <source>
        <strain evidence="1 2">2789STDY5834946</strain>
    </source>
</reference>